<organism evidence="6 7">
    <name type="scientific">Acetobacterium paludosum</name>
    <dbReference type="NCBI Taxonomy" id="52693"/>
    <lineage>
        <taxon>Bacteria</taxon>
        <taxon>Bacillati</taxon>
        <taxon>Bacillota</taxon>
        <taxon>Clostridia</taxon>
        <taxon>Eubacteriales</taxon>
        <taxon>Eubacteriaceae</taxon>
        <taxon>Acetobacterium</taxon>
    </lineage>
</organism>
<dbReference type="CDD" id="cd07779">
    <property type="entry name" value="ASKHA_NBD_FGGY_YgcE-like"/>
    <property type="match status" value="1"/>
</dbReference>
<dbReference type="InterPro" id="IPR000577">
    <property type="entry name" value="Carb_kinase_FGGY"/>
</dbReference>
<feature type="domain" description="Carbohydrate kinase FGGY N-terminal" evidence="4">
    <location>
        <begin position="9"/>
        <end position="254"/>
    </location>
</feature>
<dbReference type="Pfam" id="PF02782">
    <property type="entry name" value="FGGY_C"/>
    <property type="match status" value="1"/>
</dbReference>
<dbReference type="EMBL" id="WJBD01000024">
    <property type="protein sequence ID" value="MBC3889751.1"/>
    <property type="molecule type" value="Genomic_DNA"/>
</dbReference>
<keyword evidence="2" id="KW-0808">Transferase</keyword>
<reference evidence="6" key="1">
    <citation type="submission" date="2019-10" db="EMBL/GenBank/DDBJ databases">
        <authorList>
            <person name="Ross D.E."/>
            <person name="Gulliver D."/>
        </authorList>
    </citation>
    <scope>NUCLEOTIDE SEQUENCE</scope>
    <source>
        <strain evidence="6">DER-2019</strain>
    </source>
</reference>
<dbReference type="Gene3D" id="3.30.420.40">
    <property type="match status" value="2"/>
</dbReference>
<dbReference type="Pfam" id="PF00370">
    <property type="entry name" value="FGGY_N"/>
    <property type="match status" value="1"/>
</dbReference>
<dbReference type="GO" id="GO:0016301">
    <property type="term" value="F:kinase activity"/>
    <property type="evidence" value="ECO:0007669"/>
    <property type="project" value="UniProtKB-KW"/>
</dbReference>
<keyword evidence="3 6" id="KW-0418">Kinase</keyword>
<dbReference type="PANTHER" id="PTHR43095:SF5">
    <property type="entry name" value="XYLULOSE KINASE"/>
    <property type="match status" value="1"/>
</dbReference>
<dbReference type="InterPro" id="IPR043129">
    <property type="entry name" value="ATPase_NBD"/>
</dbReference>
<dbReference type="InterPro" id="IPR018485">
    <property type="entry name" value="FGGY_C"/>
</dbReference>
<evidence type="ECO:0000313" key="6">
    <source>
        <dbReference type="EMBL" id="MBC3889751.1"/>
    </source>
</evidence>
<dbReference type="GO" id="GO:0005975">
    <property type="term" value="P:carbohydrate metabolic process"/>
    <property type="evidence" value="ECO:0007669"/>
    <property type="project" value="InterPro"/>
</dbReference>
<evidence type="ECO:0000256" key="1">
    <source>
        <dbReference type="ARBA" id="ARBA00009156"/>
    </source>
</evidence>
<dbReference type="PIRSF" id="PIRSF000538">
    <property type="entry name" value="GlpK"/>
    <property type="match status" value="1"/>
</dbReference>
<proteinExistence type="inferred from homology"/>
<dbReference type="PANTHER" id="PTHR43095">
    <property type="entry name" value="SUGAR KINASE"/>
    <property type="match status" value="1"/>
</dbReference>
<dbReference type="SUPFAM" id="SSF53067">
    <property type="entry name" value="Actin-like ATPase domain"/>
    <property type="match status" value="2"/>
</dbReference>
<dbReference type="Proteomes" id="UP000616595">
    <property type="component" value="Unassembled WGS sequence"/>
</dbReference>
<protein>
    <submittedName>
        <fullName evidence="6">Xylulose kinase</fullName>
    </submittedName>
</protein>
<evidence type="ECO:0000259" key="4">
    <source>
        <dbReference type="Pfam" id="PF00370"/>
    </source>
</evidence>
<keyword evidence="7" id="KW-1185">Reference proteome</keyword>
<dbReference type="OrthoDB" id="1762170at2"/>
<dbReference type="InterPro" id="IPR050406">
    <property type="entry name" value="FGGY_Carb_Kinase"/>
</dbReference>
<sequence length="528" mass="59401">MDKSENKNIVLAIDCGTRGIRGILFDDCGNELGKSEKIFDGYYSKCFQWKEAPPEMFWDGLVEVVNNLNQKTPVLFNAIQGMTVSCQRDIITVVDENGEPLRDFISWLDRRELDESLPFARPYTLLFKMIGFNDSAKSFSRITHANWIKVNEPKIWEKTSKVVFLSTYLLTKLTGKVMDSRSSIAGHVPFDTKRKEWCKKNDVKYQIIKIEPEKCFDLVNSCEIIGQLTAAAAQMTGLPVGLAIVASGTDKGCETVGVGALTPEIASVSLGTQSTVEISTTKYVELYPFYPSFTAVDQDAYNPEVTIYHGFWMVNWYVKEFLDRVDPEELHPLLEEYLKETPVGANGLVHQPYWGMEAFRPEAKGSFIGFTEGHTKKHIYRAIVEGLGYGLLEGLELIESKTKISVQAIGLSGGGSRSDGVTQIMADIFNRPVYRVQTFETTGLGAAMATFVGLGRYQTISEASDQMIHRSKVFLPEPTNVMKYSGIYNKIYKKLYGRVKPLYQAYNKMSNVADVLEEEVTKFNEKQL</sequence>
<name>A0A923I130_9FIRM</name>
<gene>
    <name evidence="6" type="ORF">GH810_15685</name>
</gene>
<comment type="caution">
    <text evidence="6">The sequence shown here is derived from an EMBL/GenBank/DDBJ whole genome shotgun (WGS) entry which is preliminary data.</text>
</comment>
<evidence type="ECO:0000256" key="3">
    <source>
        <dbReference type="ARBA" id="ARBA00022777"/>
    </source>
</evidence>
<dbReference type="RefSeq" id="WP_148567681.1">
    <property type="nucleotide sequence ID" value="NZ_RXYA01000011.1"/>
</dbReference>
<dbReference type="AlphaFoldDB" id="A0A923I130"/>
<evidence type="ECO:0000313" key="7">
    <source>
        <dbReference type="Proteomes" id="UP000616595"/>
    </source>
</evidence>
<evidence type="ECO:0000256" key="2">
    <source>
        <dbReference type="ARBA" id="ARBA00022679"/>
    </source>
</evidence>
<feature type="domain" description="Carbohydrate kinase FGGY C-terminal" evidence="5">
    <location>
        <begin position="267"/>
        <end position="452"/>
    </location>
</feature>
<dbReference type="InterPro" id="IPR018484">
    <property type="entry name" value="FGGY_N"/>
</dbReference>
<evidence type="ECO:0000259" key="5">
    <source>
        <dbReference type="Pfam" id="PF02782"/>
    </source>
</evidence>
<reference evidence="6" key="2">
    <citation type="submission" date="2020-10" db="EMBL/GenBank/DDBJ databases">
        <title>Comparative genomics of the Acetobacterium genus.</title>
        <authorList>
            <person name="Marshall C."/>
            <person name="May H."/>
            <person name="Norman S."/>
        </authorList>
    </citation>
    <scope>NUCLEOTIDE SEQUENCE</scope>
    <source>
        <strain evidence="6">DER-2019</strain>
    </source>
</reference>
<comment type="similarity">
    <text evidence="1">Belongs to the FGGY kinase family.</text>
</comment>
<accession>A0A923I130</accession>